<dbReference type="AlphaFoldDB" id="A0A0R1MK19"/>
<dbReference type="InterPro" id="IPR004839">
    <property type="entry name" value="Aminotransferase_I/II_large"/>
</dbReference>
<dbReference type="PANTHER" id="PTHR42790">
    <property type="entry name" value="AMINOTRANSFERASE"/>
    <property type="match status" value="1"/>
</dbReference>
<evidence type="ECO:0000256" key="3">
    <source>
        <dbReference type="ARBA" id="ARBA00011738"/>
    </source>
</evidence>
<evidence type="ECO:0000313" key="9">
    <source>
        <dbReference type="Proteomes" id="UP000051448"/>
    </source>
</evidence>
<dbReference type="FunFam" id="3.40.640.10:FF:000053">
    <property type="entry name" value="Aminotransferase, class I"/>
    <property type="match status" value="1"/>
</dbReference>
<dbReference type="EMBL" id="AZDX01000004">
    <property type="protein sequence ID" value="KRL07817.1"/>
    <property type="molecule type" value="Genomic_DNA"/>
</dbReference>
<keyword evidence="6" id="KW-0663">Pyridoxal phosphate</keyword>
<comment type="caution">
    <text evidence="8">The sequence shown here is derived from an EMBL/GenBank/DDBJ whole genome shotgun (WGS) entry which is preliminary data.</text>
</comment>
<accession>A0A0R1MK19</accession>
<dbReference type="PATRIC" id="fig|1423759.3.peg.1456"/>
<dbReference type="GO" id="GO:0008483">
    <property type="term" value="F:transaminase activity"/>
    <property type="evidence" value="ECO:0007669"/>
    <property type="project" value="UniProtKB-KW"/>
</dbReference>
<name>A0A0R1MK19_9LACO</name>
<gene>
    <name evidence="8" type="ORF">FC92_GL001388</name>
</gene>
<keyword evidence="4 8" id="KW-0032">Aminotransferase</keyword>
<protein>
    <submittedName>
        <fullName evidence="8">HTH containing DNA-binding domain and MocR-like aminotransferase</fullName>
    </submittedName>
</protein>
<comment type="subunit">
    <text evidence="3">Homodimer.</text>
</comment>
<organism evidence="8 9">
    <name type="scientific">Liquorilactobacillus hordei DSM 19519</name>
    <dbReference type="NCBI Taxonomy" id="1423759"/>
    <lineage>
        <taxon>Bacteria</taxon>
        <taxon>Bacillati</taxon>
        <taxon>Bacillota</taxon>
        <taxon>Bacilli</taxon>
        <taxon>Lactobacillales</taxon>
        <taxon>Lactobacillaceae</taxon>
        <taxon>Liquorilactobacillus</taxon>
    </lineage>
</organism>
<dbReference type="GeneID" id="98310677"/>
<dbReference type="PANTHER" id="PTHR42790:SF19">
    <property type="entry name" value="KYNURENINE_ALPHA-AMINOADIPATE AMINOTRANSFERASE, MITOCHONDRIAL"/>
    <property type="match status" value="1"/>
</dbReference>
<sequence>MIPTFSSRINQEPTSLDALFALSGRADLISFAGGYPDPALFPKKELNNAFENRIKKSSSEIFQYRSILGYEPLRKRIANYAETTGITCQPENIMLTQGAQQGIKLLAGLFLDDFDGVVVEAPTYAGGLEAFNDHKPTYYEIPMEDDGMNIDILEKTLEENNVKLIYTIPNFQNPTGYCMSIEKRKRLAKLASKHNVMVIEDDPYRELRYTGNALPSIKSFDLTENVVTLGSFSKILSPALRCGWLIGAKEIVDQLSSLRLSYDCQSSNILLEGIDEYLDHNDIATHISKLRDVYQHKMNAMLTGLSENLPTECSFSKPTGGFFIWVNLPESLDARELLNKTRKVTFLEGSSLFATSKETNHLRLNFTGITEKQIKEGCIDLGNTIKHALLSLAI</sequence>
<dbReference type="GO" id="GO:0030170">
    <property type="term" value="F:pyridoxal phosphate binding"/>
    <property type="evidence" value="ECO:0007669"/>
    <property type="project" value="InterPro"/>
</dbReference>
<reference evidence="8 9" key="1">
    <citation type="journal article" date="2015" name="Genome Announc.">
        <title>Expanding the biotechnology potential of lactobacilli through comparative genomics of 213 strains and associated genera.</title>
        <authorList>
            <person name="Sun Z."/>
            <person name="Harris H.M."/>
            <person name="McCann A."/>
            <person name="Guo C."/>
            <person name="Argimon S."/>
            <person name="Zhang W."/>
            <person name="Yang X."/>
            <person name="Jeffery I.B."/>
            <person name="Cooney J.C."/>
            <person name="Kagawa T.F."/>
            <person name="Liu W."/>
            <person name="Song Y."/>
            <person name="Salvetti E."/>
            <person name="Wrobel A."/>
            <person name="Rasinkangas P."/>
            <person name="Parkhill J."/>
            <person name="Rea M.C."/>
            <person name="O'Sullivan O."/>
            <person name="Ritari J."/>
            <person name="Douillard F.P."/>
            <person name="Paul Ross R."/>
            <person name="Yang R."/>
            <person name="Briner A.E."/>
            <person name="Felis G.E."/>
            <person name="de Vos W.M."/>
            <person name="Barrangou R."/>
            <person name="Klaenhammer T.R."/>
            <person name="Caufield P.W."/>
            <person name="Cui Y."/>
            <person name="Zhang H."/>
            <person name="O'Toole P.W."/>
        </authorList>
    </citation>
    <scope>NUCLEOTIDE SEQUENCE [LARGE SCALE GENOMIC DNA]</scope>
    <source>
        <strain evidence="8 9">DSM 19519</strain>
    </source>
</reference>
<dbReference type="InterPro" id="IPR015422">
    <property type="entry name" value="PyrdxlP-dep_Trfase_small"/>
</dbReference>
<dbReference type="GO" id="GO:0003677">
    <property type="term" value="F:DNA binding"/>
    <property type="evidence" value="ECO:0007669"/>
    <property type="project" value="UniProtKB-KW"/>
</dbReference>
<evidence type="ECO:0000256" key="4">
    <source>
        <dbReference type="ARBA" id="ARBA00022576"/>
    </source>
</evidence>
<feature type="domain" description="Aminotransferase class I/classII large" evidence="7">
    <location>
        <begin position="46"/>
        <end position="378"/>
    </location>
</feature>
<dbReference type="InterPro" id="IPR015421">
    <property type="entry name" value="PyrdxlP-dep_Trfase_major"/>
</dbReference>
<keyword evidence="9" id="KW-1185">Reference proteome</keyword>
<dbReference type="STRING" id="1423759.FC92_GL001388"/>
<dbReference type="Proteomes" id="UP000051448">
    <property type="component" value="Unassembled WGS sequence"/>
</dbReference>
<keyword evidence="8" id="KW-0238">DNA-binding</keyword>
<dbReference type="Pfam" id="PF00155">
    <property type="entry name" value="Aminotran_1_2"/>
    <property type="match status" value="1"/>
</dbReference>
<keyword evidence="5 8" id="KW-0808">Transferase</keyword>
<dbReference type="Gene3D" id="3.40.640.10">
    <property type="entry name" value="Type I PLP-dependent aspartate aminotransferase-like (Major domain)"/>
    <property type="match status" value="1"/>
</dbReference>
<evidence type="ECO:0000256" key="1">
    <source>
        <dbReference type="ARBA" id="ARBA00001933"/>
    </source>
</evidence>
<evidence type="ECO:0000256" key="2">
    <source>
        <dbReference type="ARBA" id="ARBA00007441"/>
    </source>
</evidence>
<dbReference type="OrthoDB" id="9802328at2"/>
<comment type="cofactor">
    <cofactor evidence="1">
        <name>pyridoxal 5'-phosphate</name>
        <dbReference type="ChEBI" id="CHEBI:597326"/>
    </cofactor>
</comment>
<evidence type="ECO:0000313" key="8">
    <source>
        <dbReference type="EMBL" id="KRL07817.1"/>
    </source>
</evidence>
<dbReference type="InterPro" id="IPR050859">
    <property type="entry name" value="Class-I_PLP-dep_aminotransf"/>
</dbReference>
<proteinExistence type="inferred from homology"/>
<evidence type="ECO:0000259" key="7">
    <source>
        <dbReference type="Pfam" id="PF00155"/>
    </source>
</evidence>
<dbReference type="Gene3D" id="3.90.1150.10">
    <property type="entry name" value="Aspartate Aminotransferase, domain 1"/>
    <property type="match status" value="1"/>
</dbReference>
<evidence type="ECO:0000256" key="6">
    <source>
        <dbReference type="ARBA" id="ARBA00022898"/>
    </source>
</evidence>
<comment type="similarity">
    <text evidence="2">Belongs to the class-I pyridoxal-phosphate-dependent aminotransferase family.</text>
</comment>
<dbReference type="CDD" id="cd00609">
    <property type="entry name" value="AAT_like"/>
    <property type="match status" value="1"/>
</dbReference>
<dbReference type="GO" id="GO:1901605">
    <property type="term" value="P:alpha-amino acid metabolic process"/>
    <property type="evidence" value="ECO:0007669"/>
    <property type="project" value="TreeGrafter"/>
</dbReference>
<dbReference type="SUPFAM" id="SSF53383">
    <property type="entry name" value="PLP-dependent transferases"/>
    <property type="match status" value="1"/>
</dbReference>
<evidence type="ECO:0000256" key="5">
    <source>
        <dbReference type="ARBA" id="ARBA00022679"/>
    </source>
</evidence>
<dbReference type="InterPro" id="IPR015424">
    <property type="entry name" value="PyrdxlP-dep_Trfase"/>
</dbReference>
<dbReference type="RefSeq" id="WP_057868899.1">
    <property type="nucleotide sequence ID" value="NZ_AZDX01000004.1"/>
</dbReference>